<feature type="transmembrane region" description="Helical" evidence="1">
    <location>
        <begin position="78"/>
        <end position="99"/>
    </location>
</feature>
<reference evidence="2 3" key="1">
    <citation type="submission" date="2018-07" db="EMBL/GenBank/DDBJ databases">
        <title>Lottiidibacillus patelloidae gen. nov., sp. nov., isolated from the intestinal tract of a marine limpet and the reclassification of B. taeanensis BH030017T, B. algicola KMM 3737T and B. hwajinpoensis SW-72T as genus Lottiidibacillus.</title>
        <authorList>
            <person name="Liu R."/>
            <person name="Huang Z."/>
        </authorList>
    </citation>
    <scope>NUCLEOTIDE SEQUENCE [LARGE SCALE GENOMIC DNA]</scope>
    <source>
        <strain evidence="2 3">BH030017</strain>
    </source>
</reference>
<dbReference type="RefSeq" id="WP_113804707.1">
    <property type="nucleotide sequence ID" value="NZ_QOCW01000003.1"/>
</dbReference>
<dbReference type="NCBIfam" id="TIGR02206">
    <property type="entry name" value="intg_mem_TP0381"/>
    <property type="match status" value="1"/>
</dbReference>
<evidence type="ECO:0000256" key="1">
    <source>
        <dbReference type="SAM" id="Phobius"/>
    </source>
</evidence>
<dbReference type="InterPro" id="IPR011737">
    <property type="entry name" value="CHP02206_TP0381"/>
</dbReference>
<dbReference type="Proteomes" id="UP000253314">
    <property type="component" value="Unassembled WGS sequence"/>
</dbReference>
<dbReference type="AlphaFoldDB" id="A0A366Y2S9"/>
<organism evidence="2 3">
    <name type="scientific">Bacillus taeanensis</name>
    <dbReference type="NCBI Taxonomy" id="273032"/>
    <lineage>
        <taxon>Bacteria</taxon>
        <taxon>Bacillati</taxon>
        <taxon>Bacillota</taxon>
        <taxon>Bacilli</taxon>
        <taxon>Bacillales</taxon>
        <taxon>Bacillaceae</taxon>
        <taxon>Bacillus</taxon>
    </lineage>
</organism>
<feature type="transmembrane region" description="Helical" evidence="1">
    <location>
        <begin position="213"/>
        <end position="238"/>
    </location>
</feature>
<comment type="caution">
    <text evidence="2">The sequence shown here is derived from an EMBL/GenBank/DDBJ whole genome shotgun (WGS) entry which is preliminary data.</text>
</comment>
<name>A0A366Y2S9_9BACI</name>
<dbReference type="Pfam" id="PF14808">
    <property type="entry name" value="TMEM164"/>
    <property type="match status" value="1"/>
</dbReference>
<keyword evidence="1" id="KW-0812">Transmembrane</keyword>
<keyword evidence="3" id="KW-1185">Reference proteome</keyword>
<feature type="transmembrane region" description="Helical" evidence="1">
    <location>
        <begin position="137"/>
        <end position="157"/>
    </location>
</feature>
<accession>A0A366Y2S9</accession>
<feature type="transmembrane region" description="Helical" evidence="1">
    <location>
        <begin position="169"/>
        <end position="193"/>
    </location>
</feature>
<gene>
    <name evidence="2" type="ORF">DS031_04305</name>
</gene>
<protein>
    <submittedName>
        <fullName evidence="2">TIGR02206 family membrane protein</fullName>
    </submittedName>
</protein>
<keyword evidence="1" id="KW-1133">Transmembrane helix</keyword>
<dbReference type="OrthoDB" id="9813172at2"/>
<evidence type="ECO:0000313" key="2">
    <source>
        <dbReference type="EMBL" id="RBW70713.1"/>
    </source>
</evidence>
<feature type="transmembrane region" description="Helical" evidence="1">
    <location>
        <begin position="104"/>
        <end position="122"/>
    </location>
</feature>
<sequence length="243" mass="28115">MNEFFIPAYEGRPFQLFSTAHVFTLVTVIILFLLMFLFRQHLKNQLPNRLFRYSLALLLILSEISLHSWLLYAETWQITSALPLHLSSISLILSTIMLVSKSYFLFELMYFAGLGSALQAMLTPDLGMYSFPHFRYVHFYISHGGIAAACVFMVVVEEMKPTLKSLWKTFFLLNAYIIIVFGINLLLDGNYLYIMEKPSTGSILDYLGPWPWYIVPLEVVTLLTFLILYSPFALYSYFQTKST</sequence>
<dbReference type="EMBL" id="QOCW01000003">
    <property type="protein sequence ID" value="RBW70713.1"/>
    <property type="molecule type" value="Genomic_DNA"/>
</dbReference>
<proteinExistence type="predicted"/>
<evidence type="ECO:0000313" key="3">
    <source>
        <dbReference type="Proteomes" id="UP000253314"/>
    </source>
</evidence>
<feature type="transmembrane region" description="Helical" evidence="1">
    <location>
        <begin position="20"/>
        <end position="38"/>
    </location>
</feature>
<feature type="transmembrane region" description="Helical" evidence="1">
    <location>
        <begin position="50"/>
        <end position="72"/>
    </location>
</feature>
<keyword evidence="1" id="KW-0472">Membrane</keyword>